<dbReference type="SUPFAM" id="SSF51126">
    <property type="entry name" value="Pectin lyase-like"/>
    <property type="match status" value="1"/>
</dbReference>
<evidence type="ECO:0000256" key="1">
    <source>
        <dbReference type="SAM" id="SignalP"/>
    </source>
</evidence>
<proteinExistence type="predicted"/>
<comment type="caution">
    <text evidence="3">The sequence shown here is derived from an EMBL/GenBank/DDBJ whole genome shotgun (WGS) entry which is preliminary data.</text>
</comment>
<evidence type="ECO:0000313" key="3">
    <source>
        <dbReference type="EMBL" id="RZT89862.1"/>
    </source>
</evidence>
<feature type="chain" id="PRO_5045187970" evidence="1">
    <location>
        <begin position="25"/>
        <end position="411"/>
    </location>
</feature>
<feature type="signal peptide" evidence="1">
    <location>
        <begin position="1"/>
        <end position="24"/>
    </location>
</feature>
<organism evidence="3 4">
    <name type="scientific">Azospira oryzae</name>
    <dbReference type="NCBI Taxonomy" id="146939"/>
    <lineage>
        <taxon>Bacteria</taxon>
        <taxon>Pseudomonadati</taxon>
        <taxon>Pseudomonadota</taxon>
        <taxon>Betaproteobacteria</taxon>
        <taxon>Rhodocyclales</taxon>
        <taxon>Rhodocyclaceae</taxon>
        <taxon>Azospira</taxon>
    </lineage>
</organism>
<dbReference type="InterPro" id="IPR007742">
    <property type="entry name" value="NosD_dom"/>
</dbReference>
<reference evidence="3 4" key="1">
    <citation type="submission" date="2019-02" db="EMBL/GenBank/DDBJ databases">
        <title>Genomic Encyclopedia of Type Strains, Phase IV (KMG-IV): sequencing the most valuable type-strain genomes for metagenomic binning, comparative biology and taxonomic classification.</title>
        <authorList>
            <person name="Goeker M."/>
        </authorList>
    </citation>
    <scope>NUCLEOTIDE SEQUENCE [LARGE SCALE GENOMIC DNA]</scope>
    <source>
        <strain evidence="3 4">DSM 21223</strain>
    </source>
</reference>
<evidence type="ECO:0000259" key="2">
    <source>
        <dbReference type="Pfam" id="PF05048"/>
    </source>
</evidence>
<sequence>MRFLRRCPCLWLAALLLAATTATAAPLPPLQPWIDATPAGGVLVPPPGVYAGPVRIDKPLHVDGKGKVTIDNGGHGTILSLRASGASLKGLRLVGSGDSHDQLDAAISIEGHGNLIEGNVIEASLFGISLKQSDHNILRRNRIRSFNVDSADRGDALRLWYSAGNLIEDNDIAQTRDLTITNAPRNHFRRNTIRDSRRGMNFLFANRSRIEDNVLERNSTGIVIMNSEGAILRRNRVLHAMDASGAGIALKETAAILVEDNDIIHCAVGIMADSPSHPLNRIVLHRNRLAHNVTGVNFYGERGGHIAIANRFENNLWQVMASNAGDQQNDFWLGNYWDDYQGFDRNGDGWGDTPHEIYAYADRIWMDTPAARFFRNSPVLEMLDFLERLAPFSHPTLILQDPKPRILRGKS</sequence>
<accession>A0ABY0IS05</accession>
<dbReference type="InterPro" id="IPR012334">
    <property type="entry name" value="Pectin_lyas_fold"/>
</dbReference>
<dbReference type="Gene3D" id="2.160.20.10">
    <property type="entry name" value="Single-stranded right-handed beta-helix, Pectin lyase-like"/>
    <property type="match status" value="2"/>
</dbReference>
<dbReference type="EMBL" id="SHKM01000001">
    <property type="protein sequence ID" value="RZT89862.1"/>
    <property type="molecule type" value="Genomic_DNA"/>
</dbReference>
<dbReference type="SMART" id="SM00710">
    <property type="entry name" value="PbH1"/>
    <property type="match status" value="8"/>
</dbReference>
<dbReference type="InterPro" id="IPR011050">
    <property type="entry name" value="Pectin_lyase_fold/virulence"/>
</dbReference>
<dbReference type="InterPro" id="IPR026464">
    <property type="entry name" value="NosD_copper_fam"/>
</dbReference>
<dbReference type="InterPro" id="IPR006626">
    <property type="entry name" value="PbH1"/>
</dbReference>
<protein>
    <submittedName>
        <fullName evidence="3">Nitrous oxidase accessory protein</fullName>
    </submittedName>
</protein>
<name>A0ABY0IS05_9RHOO</name>
<evidence type="ECO:0000313" key="4">
    <source>
        <dbReference type="Proteomes" id="UP000292136"/>
    </source>
</evidence>
<dbReference type="Pfam" id="PF05048">
    <property type="entry name" value="NosD"/>
    <property type="match status" value="1"/>
</dbReference>
<keyword evidence="4" id="KW-1185">Reference proteome</keyword>
<gene>
    <name evidence="3" type="ORF">EV678_0663</name>
</gene>
<dbReference type="RefSeq" id="WP_130458501.1">
    <property type="nucleotide sequence ID" value="NZ_SHKM01000001.1"/>
</dbReference>
<dbReference type="NCBIfam" id="TIGR04247">
    <property type="entry name" value="NosD_copper_fam"/>
    <property type="match status" value="1"/>
</dbReference>
<feature type="domain" description="Periplasmic copper-binding protein NosD beta helix" evidence="2">
    <location>
        <begin position="150"/>
        <end position="342"/>
    </location>
</feature>
<dbReference type="Proteomes" id="UP000292136">
    <property type="component" value="Unassembled WGS sequence"/>
</dbReference>
<keyword evidence="1" id="KW-0732">Signal</keyword>